<dbReference type="GO" id="GO:0005634">
    <property type="term" value="C:nucleus"/>
    <property type="evidence" value="ECO:0007669"/>
    <property type="project" value="UniProtKB-SubCell"/>
</dbReference>
<keyword evidence="9" id="KW-1185">Reference proteome</keyword>
<dbReference type="PANTHER" id="PTHR47338">
    <property type="entry name" value="ZN(II)2CYS6 TRANSCRIPTION FACTOR (EUROFUNG)-RELATED"/>
    <property type="match status" value="1"/>
</dbReference>
<evidence type="ECO:0000256" key="3">
    <source>
        <dbReference type="ARBA" id="ARBA00023015"/>
    </source>
</evidence>
<dbReference type="InterPro" id="IPR050815">
    <property type="entry name" value="TF_fung"/>
</dbReference>
<evidence type="ECO:0000256" key="5">
    <source>
        <dbReference type="ARBA" id="ARBA00023242"/>
    </source>
</evidence>
<dbReference type="PANTHER" id="PTHR47338:SF10">
    <property type="entry name" value="TRANSCRIPTION FACTOR DOMAIN-CONTAINING PROTEIN-RELATED"/>
    <property type="match status" value="1"/>
</dbReference>
<dbReference type="GO" id="GO:0006351">
    <property type="term" value="P:DNA-templated transcription"/>
    <property type="evidence" value="ECO:0007669"/>
    <property type="project" value="InterPro"/>
</dbReference>
<dbReference type="STRING" id="1328760.A0A165GL15"/>
<feature type="compositionally biased region" description="Polar residues" evidence="6">
    <location>
        <begin position="158"/>
        <end position="178"/>
    </location>
</feature>
<evidence type="ECO:0000313" key="9">
    <source>
        <dbReference type="Proteomes" id="UP000076632"/>
    </source>
</evidence>
<keyword evidence="2" id="KW-0479">Metal-binding</keyword>
<keyword evidence="3" id="KW-0805">Transcription regulation</keyword>
<evidence type="ECO:0000313" key="8">
    <source>
        <dbReference type="EMBL" id="KZF22320.1"/>
    </source>
</evidence>
<dbReference type="InterPro" id="IPR007219">
    <property type="entry name" value="XnlR_reg_dom"/>
</dbReference>
<dbReference type="PROSITE" id="PS00463">
    <property type="entry name" value="ZN2_CY6_FUNGAL_1"/>
    <property type="match status" value="1"/>
</dbReference>
<keyword evidence="4" id="KW-0804">Transcription</keyword>
<dbReference type="SMART" id="SM00906">
    <property type="entry name" value="Fungal_trans"/>
    <property type="match status" value="1"/>
</dbReference>
<feature type="compositionally biased region" description="Polar residues" evidence="6">
    <location>
        <begin position="117"/>
        <end position="137"/>
    </location>
</feature>
<dbReference type="SUPFAM" id="SSF57701">
    <property type="entry name" value="Zn2/Cys6 DNA-binding domain"/>
    <property type="match status" value="1"/>
</dbReference>
<sequence>MSFSASRQSVGDDYFNDLSQQQQQPPPIQQDNPPRLERSESSGDRENGETLPRPKRIACILCRKRKLKCDGAKPSCSTCSRLKHDCAYDEARKKSGPKRGYVKALEARLAQVETLLKTQDSSETVTSASGPTYQDITPNEPMETTPDRPDFFVHNPRRSTPQESQDQFNQPFTDQTSLGLLDDRNFDLTSGGGSPWELMSLGLDEALPPQEVIDELHNIYFGKIHMSVPMVHRARYLAALNLAPHLRPPVCLRYAIWCIAASISEKYNNLSEIFYLRARRYAEYDQMKGHGEGILTVAHAQCWILIATYEFKLMYFPRAWLSVGKGGRMCQMMGLHRLDGKGLDVKQCLLPPRDWTEREERRRTFWMAFCEDRYASIGTGWPVLFEEKDILTNLPASEESYQMSRATSSKSLPSALDPSGAASLSSFAGVVVLACLFGRNLIHLHRPDDGDNDEDLNGPFWKRHRNMDNILLNTALSLPGHLRLPAGIADPNIIFLNMNIHTSTICLHQAAIFKADKNRMPAAVSAESKMRCLTAAAEIASIMRTVSHTDLSAMNPFMSFCLYVSARVFVQYLKARPEDEQFVASLRFLLSAMNVIKRQNPLTESFLAQLEVDLEAAGMDIRSGGDRVSVTRSPVRINYFPLSSRARALFFPFPGQQPYISI</sequence>
<dbReference type="AlphaFoldDB" id="A0A165GL15"/>
<dbReference type="CDD" id="cd12148">
    <property type="entry name" value="fungal_TF_MHR"/>
    <property type="match status" value="1"/>
</dbReference>
<gene>
    <name evidence="8" type="ORF">L228DRAFT_211365</name>
</gene>
<dbReference type="Gene3D" id="4.10.240.10">
    <property type="entry name" value="Zn(2)-C6 fungal-type DNA-binding domain"/>
    <property type="match status" value="1"/>
</dbReference>
<dbReference type="PROSITE" id="PS50048">
    <property type="entry name" value="ZN2_CY6_FUNGAL_2"/>
    <property type="match status" value="1"/>
</dbReference>
<organism evidence="8 9">
    <name type="scientific">Xylona heveae (strain CBS 132557 / TC161)</name>
    <dbReference type="NCBI Taxonomy" id="1328760"/>
    <lineage>
        <taxon>Eukaryota</taxon>
        <taxon>Fungi</taxon>
        <taxon>Dikarya</taxon>
        <taxon>Ascomycota</taxon>
        <taxon>Pezizomycotina</taxon>
        <taxon>Xylonomycetes</taxon>
        <taxon>Xylonales</taxon>
        <taxon>Xylonaceae</taxon>
        <taxon>Xylona</taxon>
    </lineage>
</organism>
<dbReference type="GO" id="GO:0003677">
    <property type="term" value="F:DNA binding"/>
    <property type="evidence" value="ECO:0007669"/>
    <property type="project" value="InterPro"/>
</dbReference>
<dbReference type="OrthoDB" id="5600212at2759"/>
<evidence type="ECO:0000256" key="2">
    <source>
        <dbReference type="ARBA" id="ARBA00022723"/>
    </source>
</evidence>
<name>A0A165GL15_XYLHT</name>
<feature type="domain" description="Zn(2)-C6 fungal-type" evidence="7">
    <location>
        <begin position="58"/>
        <end position="88"/>
    </location>
</feature>
<reference evidence="8 9" key="1">
    <citation type="journal article" date="2016" name="Fungal Biol.">
        <title>The genome of Xylona heveae provides a window into fungal endophytism.</title>
        <authorList>
            <person name="Gazis R."/>
            <person name="Kuo A."/>
            <person name="Riley R."/>
            <person name="LaButti K."/>
            <person name="Lipzen A."/>
            <person name="Lin J."/>
            <person name="Amirebrahimi M."/>
            <person name="Hesse C.N."/>
            <person name="Spatafora J.W."/>
            <person name="Henrissat B."/>
            <person name="Hainaut M."/>
            <person name="Grigoriev I.V."/>
            <person name="Hibbett D.S."/>
        </authorList>
    </citation>
    <scope>NUCLEOTIDE SEQUENCE [LARGE SCALE GENOMIC DNA]</scope>
    <source>
        <strain evidence="8 9">TC161</strain>
    </source>
</reference>
<proteinExistence type="predicted"/>
<dbReference type="Proteomes" id="UP000076632">
    <property type="component" value="Unassembled WGS sequence"/>
</dbReference>
<evidence type="ECO:0000256" key="6">
    <source>
        <dbReference type="SAM" id="MobiDB-lite"/>
    </source>
</evidence>
<evidence type="ECO:0000259" key="7">
    <source>
        <dbReference type="PROSITE" id="PS50048"/>
    </source>
</evidence>
<dbReference type="GO" id="GO:0000981">
    <property type="term" value="F:DNA-binding transcription factor activity, RNA polymerase II-specific"/>
    <property type="evidence" value="ECO:0007669"/>
    <property type="project" value="InterPro"/>
</dbReference>
<dbReference type="CDD" id="cd00067">
    <property type="entry name" value="GAL4"/>
    <property type="match status" value="1"/>
</dbReference>
<keyword evidence="5" id="KW-0539">Nucleus</keyword>
<dbReference type="RefSeq" id="XP_018187875.1">
    <property type="nucleotide sequence ID" value="XM_018329892.1"/>
</dbReference>
<evidence type="ECO:0000256" key="4">
    <source>
        <dbReference type="ARBA" id="ARBA00023163"/>
    </source>
</evidence>
<feature type="region of interest" description="Disordered" evidence="6">
    <location>
        <begin position="1"/>
        <end position="52"/>
    </location>
</feature>
<dbReference type="GO" id="GO:0008270">
    <property type="term" value="F:zinc ion binding"/>
    <property type="evidence" value="ECO:0007669"/>
    <property type="project" value="InterPro"/>
</dbReference>
<dbReference type="SMART" id="SM00066">
    <property type="entry name" value="GAL4"/>
    <property type="match status" value="1"/>
</dbReference>
<dbReference type="InterPro" id="IPR001138">
    <property type="entry name" value="Zn2Cys6_DnaBD"/>
</dbReference>
<comment type="subcellular location">
    <subcellularLocation>
        <location evidence="1">Nucleus</location>
    </subcellularLocation>
</comment>
<dbReference type="OMA" id="ISVAHCQ"/>
<protein>
    <recommendedName>
        <fullName evidence="7">Zn(2)-C6 fungal-type domain-containing protein</fullName>
    </recommendedName>
</protein>
<dbReference type="InterPro" id="IPR036864">
    <property type="entry name" value="Zn2-C6_fun-type_DNA-bd_sf"/>
</dbReference>
<feature type="region of interest" description="Disordered" evidence="6">
    <location>
        <begin position="117"/>
        <end position="178"/>
    </location>
</feature>
<dbReference type="Pfam" id="PF04082">
    <property type="entry name" value="Fungal_trans"/>
    <property type="match status" value="1"/>
</dbReference>
<accession>A0A165GL15</accession>
<evidence type="ECO:0000256" key="1">
    <source>
        <dbReference type="ARBA" id="ARBA00004123"/>
    </source>
</evidence>
<dbReference type="GeneID" id="28895029"/>
<dbReference type="InParanoid" id="A0A165GL15"/>
<dbReference type="EMBL" id="KV407459">
    <property type="protein sequence ID" value="KZF22320.1"/>
    <property type="molecule type" value="Genomic_DNA"/>
</dbReference>
<dbReference type="Pfam" id="PF00172">
    <property type="entry name" value="Zn_clus"/>
    <property type="match status" value="1"/>
</dbReference>
<feature type="compositionally biased region" description="Basic and acidic residues" evidence="6">
    <location>
        <begin position="34"/>
        <end position="48"/>
    </location>
</feature>